<keyword evidence="2" id="KW-1185">Reference proteome</keyword>
<comment type="caution">
    <text evidence="1">The sequence shown here is derived from an EMBL/GenBank/DDBJ whole genome shotgun (WGS) entry which is preliminary data.</text>
</comment>
<evidence type="ECO:0000313" key="2">
    <source>
        <dbReference type="Proteomes" id="UP001234178"/>
    </source>
</evidence>
<organism evidence="1 2">
    <name type="scientific">Daphnia magna</name>
    <dbReference type="NCBI Taxonomy" id="35525"/>
    <lineage>
        <taxon>Eukaryota</taxon>
        <taxon>Metazoa</taxon>
        <taxon>Ecdysozoa</taxon>
        <taxon>Arthropoda</taxon>
        <taxon>Crustacea</taxon>
        <taxon>Branchiopoda</taxon>
        <taxon>Diplostraca</taxon>
        <taxon>Cladocera</taxon>
        <taxon>Anomopoda</taxon>
        <taxon>Daphniidae</taxon>
        <taxon>Daphnia</taxon>
    </lineage>
</organism>
<proteinExistence type="predicted"/>
<dbReference type="EMBL" id="JAOYFB010000039">
    <property type="protein sequence ID" value="KAK4029692.1"/>
    <property type="molecule type" value="Genomic_DNA"/>
</dbReference>
<dbReference type="Proteomes" id="UP001234178">
    <property type="component" value="Unassembled WGS sequence"/>
</dbReference>
<reference evidence="1 2" key="1">
    <citation type="journal article" date="2023" name="Nucleic Acids Res.">
        <title>The hologenome of Daphnia magna reveals possible DNA methylation and microbiome-mediated evolution of the host genome.</title>
        <authorList>
            <person name="Chaturvedi A."/>
            <person name="Li X."/>
            <person name="Dhandapani V."/>
            <person name="Marshall H."/>
            <person name="Kissane S."/>
            <person name="Cuenca-Cambronero M."/>
            <person name="Asole G."/>
            <person name="Calvet F."/>
            <person name="Ruiz-Romero M."/>
            <person name="Marangio P."/>
            <person name="Guigo R."/>
            <person name="Rago D."/>
            <person name="Mirbahai L."/>
            <person name="Eastwood N."/>
            <person name="Colbourne J.K."/>
            <person name="Zhou J."/>
            <person name="Mallon E."/>
            <person name="Orsini L."/>
        </authorList>
    </citation>
    <scope>NUCLEOTIDE SEQUENCE [LARGE SCALE GENOMIC DNA]</scope>
    <source>
        <strain evidence="1">LRV0_1</strain>
    </source>
</reference>
<name>A0ABR0AX33_9CRUS</name>
<protein>
    <submittedName>
        <fullName evidence="1">Uncharacterized protein</fullName>
    </submittedName>
</protein>
<evidence type="ECO:0000313" key="1">
    <source>
        <dbReference type="EMBL" id="KAK4029692.1"/>
    </source>
</evidence>
<gene>
    <name evidence="1" type="ORF">OUZ56_022659</name>
</gene>
<sequence>MAIVGFEPLNPAAGFPRSANAPFFPPDTEYYPSPRHTKVFELCLSHSVSAVSSVREETIDMENPSQILLPVLVRHHRRGI</sequence>
<accession>A0ABR0AX33</accession>